<evidence type="ECO:0000256" key="7">
    <source>
        <dbReference type="ARBA" id="ARBA00022777"/>
    </source>
</evidence>
<evidence type="ECO:0000256" key="6">
    <source>
        <dbReference type="ARBA" id="ARBA00022741"/>
    </source>
</evidence>
<dbReference type="WBParaSite" id="Minc3s00427g12133">
    <property type="protein sequence ID" value="Minc3s00427g12133"/>
    <property type="gene ID" value="Minc3s00427g12133"/>
</dbReference>
<dbReference type="PROSITE" id="PS50011">
    <property type="entry name" value="PROTEIN_KINASE_DOM"/>
    <property type="match status" value="1"/>
</dbReference>
<sequence>MSINCSINLKENDINENKNIVENSNVAIVDCCQSPSYSATNNFLNVSHPMVRQSSDTTQNRRGRKLSRSSAFDNCEPGASTTGGTQRDRPATSCLGQNEMRFCSPTQCTNVIQMTNVVDTQDGSSDYIQLNQYKLMEEIAQGSYSIVKLAYNEQDRNLYALKVLDKLKLVKNFACFRPPPLRKRGGSTQNNPPTSQQSLSVHRNPLQLVQREIAILKKLAHPNVVKLVEVLDDPQDNFLYMVFEYMERRSLMELPTQNPLNEQLAWKYFRDTLKGLEYLHYQKIVHRDLKPSNLLLSELDSVKIADFGVSCEFEGIDAFLTGTAGTPAFMAPEALSENSNQFYSGRAQDIWSLGITLYALVFGNVPWYDPYVIALYKKIKNDPVTLPENIPISDPLKGLILGMLCKDPGLRYDIMQIKEHLWVTKNGKVLMPTEEENCSLVTVTQEEVNQAVRIIPHLGTLILVKAMGRKKHFGNPFREPVIDHDSLLEHPGRRHRRKSSLPEGSVTASPVRSHSREHLNIQQQQQINLDQQPSTNNSNNLELNPLIIINKMERLDIENGNEEEENKKEMPQLLNGSLNL</sequence>
<keyword evidence="5" id="KW-0808">Transferase</keyword>
<evidence type="ECO:0000256" key="5">
    <source>
        <dbReference type="ARBA" id="ARBA00022679"/>
    </source>
</evidence>
<keyword evidence="7" id="KW-0418">Kinase</keyword>
<keyword evidence="6" id="KW-0547">Nucleotide-binding</keyword>
<keyword evidence="8" id="KW-0067">ATP-binding</keyword>
<dbReference type="InterPro" id="IPR000719">
    <property type="entry name" value="Prot_kinase_dom"/>
</dbReference>
<dbReference type="InterPro" id="IPR011009">
    <property type="entry name" value="Kinase-like_dom_sf"/>
</dbReference>
<evidence type="ECO:0000256" key="1">
    <source>
        <dbReference type="ARBA" id="ARBA00004496"/>
    </source>
</evidence>
<proteinExistence type="predicted"/>
<dbReference type="SUPFAM" id="SSF56112">
    <property type="entry name" value="Protein kinase-like (PK-like)"/>
    <property type="match status" value="1"/>
</dbReference>
<evidence type="ECO:0000313" key="14">
    <source>
        <dbReference type="Proteomes" id="UP000887563"/>
    </source>
</evidence>
<evidence type="ECO:0000256" key="4">
    <source>
        <dbReference type="ARBA" id="ARBA00022527"/>
    </source>
</evidence>
<evidence type="ECO:0000256" key="2">
    <source>
        <dbReference type="ARBA" id="ARBA00012434"/>
    </source>
</evidence>
<dbReference type="SMART" id="SM00220">
    <property type="entry name" value="S_TKc"/>
    <property type="match status" value="1"/>
</dbReference>
<evidence type="ECO:0000256" key="3">
    <source>
        <dbReference type="ARBA" id="ARBA00022490"/>
    </source>
</evidence>
<dbReference type="FunFam" id="3.30.200.20:FF:000429">
    <property type="entry name" value="Calcium/calmodulin-dependent protein kinase kinase"/>
    <property type="match status" value="1"/>
</dbReference>
<comment type="subcellular location">
    <subcellularLocation>
        <location evidence="1">Cytoplasm</location>
    </subcellularLocation>
</comment>
<dbReference type="Gene3D" id="1.10.510.10">
    <property type="entry name" value="Transferase(Phosphotransferase) domain 1"/>
    <property type="match status" value="1"/>
</dbReference>
<dbReference type="GO" id="GO:0005524">
    <property type="term" value="F:ATP binding"/>
    <property type="evidence" value="ECO:0007669"/>
    <property type="project" value="UniProtKB-KW"/>
</dbReference>
<dbReference type="GO" id="GO:0004683">
    <property type="term" value="F:calcium/calmodulin-dependent protein kinase activity"/>
    <property type="evidence" value="ECO:0007669"/>
    <property type="project" value="UniProtKB-EC"/>
</dbReference>
<dbReference type="GO" id="GO:0005516">
    <property type="term" value="F:calmodulin binding"/>
    <property type="evidence" value="ECO:0007669"/>
    <property type="project" value="UniProtKB-KW"/>
</dbReference>
<feature type="domain" description="Protein kinase" evidence="13">
    <location>
        <begin position="133"/>
        <end position="423"/>
    </location>
</feature>
<dbReference type="Pfam" id="PF00069">
    <property type="entry name" value="Pkinase"/>
    <property type="match status" value="1"/>
</dbReference>
<dbReference type="EC" id="2.7.11.17" evidence="2"/>
<feature type="compositionally biased region" description="Polar residues" evidence="12">
    <location>
        <begin position="186"/>
        <end position="201"/>
    </location>
</feature>
<keyword evidence="14" id="KW-1185">Reference proteome</keyword>
<dbReference type="PANTHER" id="PTHR24346">
    <property type="entry name" value="MAP/MICROTUBULE AFFINITY-REGULATING KINASE"/>
    <property type="match status" value="1"/>
</dbReference>
<feature type="region of interest" description="Disordered" evidence="12">
    <location>
        <begin position="50"/>
        <end position="91"/>
    </location>
</feature>
<feature type="region of interest" description="Disordered" evidence="12">
    <location>
        <begin position="180"/>
        <end position="201"/>
    </location>
</feature>
<name>A0A914LHD8_MELIC</name>
<comment type="catalytic activity">
    <reaction evidence="10">
        <text>L-threonyl-[protein] + ATP = O-phospho-L-threonyl-[protein] + ADP + H(+)</text>
        <dbReference type="Rhea" id="RHEA:46608"/>
        <dbReference type="Rhea" id="RHEA-COMP:11060"/>
        <dbReference type="Rhea" id="RHEA-COMP:11605"/>
        <dbReference type="ChEBI" id="CHEBI:15378"/>
        <dbReference type="ChEBI" id="CHEBI:30013"/>
        <dbReference type="ChEBI" id="CHEBI:30616"/>
        <dbReference type="ChEBI" id="CHEBI:61977"/>
        <dbReference type="ChEBI" id="CHEBI:456216"/>
        <dbReference type="EC" id="2.7.11.17"/>
    </reaction>
</comment>
<evidence type="ECO:0000259" key="13">
    <source>
        <dbReference type="PROSITE" id="PS50011"/>
    </source>
</evidence>
<dbReference type="GO" id="GO:0005634">
    <property type="term" value="C:nucleus"/>
    <property type="evidence" value="ECO:0007669"/>
    <property type="project" value="UniProtKB-ARBA"/>
</dbReference>
<accession>A0A914LHD8</accession>
<comment type="catalytic activity">
    <reaction evidence="11">
        <text>L-seryl-[protein] + ATP = O-phospho-L-seryl-[protein] + ADP + H(+)</text>
        <dbReference type="Rhea" id="RHEA:17989"/>
        <dbReference type="Rhea" id="RHEA-COMP:9863"/>
        <dbReference type="Rhea" id="RHEA-COMP:11604"/>
        <dbReference type="ChEBI" id="CHEBI:15378"/>
        <dbReference type="ChEBI" id="CHEBI:29999"/>
        <dbReference type="ChEBI" id="CHEBI:30616"/>
        <dbReference type="ChEBI" id="CHEBI:83421"/>
        <dbReference type="ChEBI" id="CHEBI:456216"/>
        <dbReference type="EC" id="2.7.11.17"/>
    </reaction>
</comment>
<dbReference type="InterPro" id="IPR008271">
    <property type="entry name" value="Ser/Thr_kinase_AS"/>
</dbReference>
<dbReference type="Proteomes" id="UP000887563">
    <property type="component" value="Unplaced"/>
</dbReference>
<keyword evidence="3" id="KW-0963">Cytoplasm</keyword>
<dbReference type="PROSITE" id="PS00108">
    <property type="entry name" value="PROTEIN_KINASE_ST"/>
    <property type="match status" value="1"/>
</dbReference>
<feature type="region of interest" description="Disordered" evidence="12">
    <location>
        <begin position="561"/>
        <end position="580"/>
    </location>
</feature>
<feature type="region of interest" description="Disordered" evidence="12">
    <location>
        <begin position="484"/>
        <end position="519"/>
    </location>
</feature>
<evidence type="ECO:0000256" key="12">
    <source>
        <dbReference type="SAM" id="MobiDB-lite"/>
    </source>
</evidence>
<evidence type="ECO:0000256" key="8">
    <source>
        <dbReference type="ARBA" id="ARBA00022840"/>
    </source>
</evidence>
<keyword evidence="4" id="KW-0723">Serine/threonine-protein kinase</keyword>
<dbReference type="Gene3D" id="3.30.200.20">
    <property type="entry name" value="Phosphorylase Kinase, domain 1"/>
    <property type="match status" value="1"/>
</dbReference>
<organism evidence="14 15">
    <name type="scientific">Meloidogyne incognita</name>
    <name type="common">Southern root-knot nematode worm</name>
    <name type="synonym">Oxyuris incognita</name>
    <dbReference type="NCBI Taxonomy" id="6306"/>
    <lineage>
        <taxon>Eukaryota</taxon>
        <taxon>Metazoa</taxon>
        <taxon>Ecdysozoa</taxon>
        <taxon>Nematoda</taxon>
        <taxon>Chromadorea</taxon>
        <taxon>Rhabditida</taxon>
        <taxon>Tylenchina</taxon>
        <taxon>Tylenchomorpha</taxon>
        <taxon>Tylenchoidea</taxon>
        <taxon>Meloidogynidae</taxon>
        <taxon>Meloidogyninae</taxon>
        <taxon>Meloidogyne</taxon>
        <taxon>Meloidogyne incognita group</taxon>
    </lineage>
</organism>
<keyword evidence="9" id="KW-0112">Calmodulin-binding</keyword>
<dbReference type="GO" id="GO:0005737">
    <property type="term" value="C:cytoplasm"/>
    <property type="evidence" value="ECO:0007669"/>
    <property type="project" value="UniProtKB-SubCell"/>
</dbReference>
<evidence type="ECO:0000256" key="9">
    <source>
        <dbReference type="ARBA" id="ARBA00022860"/>
    </source>
</evidence>
<evidence type="ECO:0000256" key="10">
    <source>
        <dbReference type="ARBA" id="ARBA00047307"/>
    </source>
</evidence>
<protein>
    <recommendedName>
        <fullName evidence="2">calcium/calmodulin-dependent protein kinase</fullName>
        <ecNumber evidence="2">2.7.11.17</ecNumber>
    </recommendedName>
</protein>
<evidence type="ECO:0000256" key="11">
    <source>
        <dbReference type="ARBA" id="ARBA00047430"/>
    </source>
</evidence>
<evidence type="ECO:0000313" key="15">
    <source>
        <dbReference type="WBParaSite" id="Minc3s00427g12133"/>
    </source>
</evidence>
<dbReference type="GO" id="GO:0035556">
    <property type="term" value="P:intracellular signal transduction"/>
    <property type="evidence" value="ECO:0007669"/>
    <property type="project" value="TreeGrafter"/>
</dbReference>
<dbReference type="AlphaFoldDB" id="A0A914LHD8"/>
<reference evidence="15" key="1">
    <citation type="submission" date="2022-11" db="UniProtKB">
        <authorList>
            <consortium name="WormBaseParasite"/>
        </authorList>
    </citation>
    <scope>IDENTIFICATION</scope>
</reference>
<dbReference type="PANTHER" id="PTHR24346:SF77">
    <property type="entry name" value="SERINE THREONINE PROTEIN KINASE"/>
    <property type="match status" value="1"/>
</dbReference>